<protein>
    <submittedName>
        <fullName evidence="2">Uncharacterized protein</fullName>
    </submittedName>
</protein>
<feature type="region of interest" description="Disordered" evidence="1">
    <location>
        <begin position="184"/>
        <end position="209"/>
    </location>
</feature>
<name>A0A8S0V948_OLEEU</name>
<organism evidence="2 3">
    <name type="scientific">Olea europaea subsp. europaea</name>
    <dbReference type="NCBI Taxonomy" id="158383"/>
    <lineage>
        <taxon>Eukaryota</taxon>
        <taxon>Viridiplantae</taxon>
        <taxon>Streptophyta</taxon>
        <taxon>Embryophyta</taxon>
        <taxon>Tracheophyta</taxon>
        <taxon>Spermatophyta</taxon>
        <taxon>Magnoliopsida</taxon>
        <taxon>eudicotyledons</taxon>
        <taxon>Gunneridae</taxon>
        <taxon>Pentapetalae</taxon>
        <taxon>asterids</taxon>
        <taxon>lamiids</taxon>
        <taxon>Lamiales</taxon>
        <taxon>Oleaceae</taxon>
        <taxon>Oleeae</taxon>
        <taxon>Olea</taxon>
    </lineage>
</organism>
<proteinExistence type="predicted"/>
<evidence type="ECO:0000313" key="2">
    <source>
        <dbReference type="EMBL" id="CAA3026732.1"/>
    </source>
</evidence>
<reference evidence="2 3" key="1">
    <citation type="submission" date="2019-12" db="EMBL/GenBank/DDBJ databases">
        <authorList>
            <person name="Alioto T."/>
            <person name="Alioto T."/>
            <person name="Gomez Garrido J."/>
        </authorList>
    </citation>
    <scope>NUCLEOTIDE SEQUENCE [LARGE SCALE GENOMIC DNA]</scope>
</reference>
<evidence type="ECO:0000256" key="1">
    <source>
        <dbReference type="SAM" id="MobiDB-lite"/>
    </source>
</evidence>
<dbReference type="EMBL" id="CACTIH010009176">
    <property type="protein sequence ID" value="CAA3026732.1"/>
    <property type="molecule type" value="Genomic_DNA"/>
</dbReference>
<evidence type="ECO:0000313" key="3">
    <source>
        <dbReference type="Proteomes" id="UP000594638"/>
    </source>
</evidence>
<dbReference type="Proteomes" id="UP000594638">
    <property type="component" value="Unassembled WGS sequence"/>
</dbReference>
<sequence>MATRTPLVAMVAHSDNLCVANSITVTVHIAAATTTHTYHHIQPHTISQIDLKISQPQQYHHHHKINTNSQLNITVRMLTSMRMTILAPLILKTNHCRCEREDHFPVKCRNARTTGHVQGQLANSQNNEEVVPPEKETDVDMGANYAAKQMAEDVTAPLEYSWAIIPRKSVIVFDRLCPTRNRQNQPRILPAQTRPYPIPLSHPHLSNLL</sequence>
<keyword evidence="3" id="KW-1185">Reference proteome</keyword>
<accession>A0A8S0V948</accession>
<gene>
    <name evidence="2" type="ORF">OLEA9_A038407</name>
</gene>
<comment type="caution">
    <text evidence="2">The sequence shown here is derived from an EMBL/GenBank/DDBJ whole genome shotgun (WGS) entry which is preliminary data.</text>
</comment>
<dbReference type="AlphaFoldDB" id="A0A8S0V948"/>
<dbReference type="Gramene" id="OE9A038407T1">
    <property type="protein sequence ID" value="OE9A038407C1"/>
    <property type="gene ID" value="OE9A038407"/>
</dbReference>